<feature type="non-terminal residue" evidence="2">
    <location>
        <position position="112"/>
    </location>
</feature>
<sequence length="112" mass="11783">LGEETTSCHMIVGECLPVTPHTVPSIFSQQKSHPASNLTETQTSKQITNSQECVIGETMGTSSSNVSVMKHINIKVEAHLSSRENPGLASSTVASSISQSPFLTSSSPLTSP</sequence>
<gene>
    <name evidence="2" type="primary">ORF3076</name>
</gene>
<accession>A0A0B6XW46</accession>
<proteinExistence type="predicted"/>
<feature type="compositionally biased region" description="Low complexity" evidence="1">
    <location>
        <begin position="90"/>
        <end position="112"/>
    </location>
</feature>
<dbReference type="EMBL" id="HACG01001228">
    <property type="protein sequence ID" value="CEK48093.1"/>
    <property type="molecule type" value="Transcribed_RNA"/>
</dbReference>
<evidence type="ECO:0000313" key="2">
    <source>
        <dbReference type="EMBL" id="CEK48093.1"/>
    </source>
</evidence>
<dbReference type="AlphaFoldDB" id="A0A0B6XW46"/>
<evidence type="ECO:0000256" key="1">
    <source>
        <dbReference type="SAM" id="MobiDB-lite"/>
    </source>
</evidence>
<name>A0A0B6XW46_9EUPU</name>
<organism evidence="2">
    <name type="scientific">Arion vulgaris</name>
    <dbReference type="NCBI Taxonomy" id="1028688"/>
    <lineage>
        <taxon>Eukaryota</taxon>
        <taxon>Metazoa</taxon>
        <taxon>Spiralia</taxon>
        <taxon>Lophotrochozoa</taxon>
        <taxon>Mollusca</taxon>
        <taxon>Gastropoda</taxon>
        <taxon>Heterobranchia</taxon>
        <taxon>Euthyneura</taxon>
        <taxon>Panpulmonata</taxon>
        <taxon>Eupulmonata</taxon>
        <taxon>Stylommatophora</taxon>
        <taxon>Helicina</taxon>
        <taxon>Arionoidea</taxon>
        <taxon>Arionidae</taxon>
        <taxon>Arion</taxon>
    </lineage>
</organism>
<protein>
    <submittedName>
        <fullName evidence="2">Uncharacterized protein</fullName>
    </submittedName>
</protein>
<feature type="non-terminal residue" evidence="2">
    <location>
        <position position="1"/>
    </location>
</feature>
<reference evidence="2" key="1">
    <citation type="submission" date="2014-12" db="EMBL/GenBank/DDBJ databases">
        <title>Insight into the proteome of Arion vulgaris.</title>
        <authorList>
            <person name="Aradska J."/>
            <person name="Bulat T."/>
            <person name="Smidak R."/>
            <person name="Sarate P."/>
            <person name="Gangsoo J."/>
            <person name="Sialana F."/>
            <person name="Bilban M."/>
            <person name="Lubec G."/>
        </authorList>
    </citation>
    <scope>NUCLEOTIDE SEQUENCE</scope>
    <source>
        <tissue evidence="2">Skin</tissue>
    </source>
</reference>
<feature type="region of interest" description="Disordered" evidence="1">
    <location>
        <begin position="80"/>
        <end position="112"/>
    </location>
</feature>
<feature type="region of interest" description="Disordered" evidence="1">
    <location>
        <begin position="25"/>
        <end position="46"/>
    </location>
</feature>